<dbReference type="Proteomes" id="UP000694866">
    <property type="component" value="Unplaced"/>
</dbReference>
<evidence type="ECO:0000256" key="2">
    <source>
        <dbReference type="SAM" id="MobiDB-lite"/>
    </source>
</evidence>
<gene>
    <name evidence="5" type="primary">LOC105272347</name>
</gene>
<evidence type="ECO:0000313" key="5">
    <source>
        <dbReference type="RefSeq" id="XP_011312746.1"/>
    </source>
</evidence>
<proteinExistence type="predicted"/>
<feature type="region of interest" description="Disordered" evidence="2">
    <location>
        <begin position="130"/>
        <end position="154"/>
    </location>
</feature>
<dbReference type="InterPro" id="IPR001878">
    <property type="entry name" value="Znf_CCHC"/>
</dbReference>
<dbReference type="KEGG" id="fas:105272347"/>
<dbReference type="InterPro" id="IPR036875">
    <property type="entry name" value="Znf_CCHC_sf"/>
</dbReference>
<accession>A0A9R1U8E0</accession>
<sequence>MEQMKYRTISSFEQLKAELESLFGKTKSPVGRQAEFSKLQQRENEDVAKYVARTEEVTVDFLNGLLSLHSEFTEEEKLASKNLMMTLAKLMFEQGLRGQLQILMRANNFKTLHGACAETIELEKTISHKGTHKGKIGGISNTQRHSTGGNRNSMSKQSIGTCFNCGQGGHFAKDCRSSQAPRRSLPVASERRNVNASGV</sequence>
<evidence type="ECO:0000313" key="4">
    <source>
        <dbReference type="Proteomes" id="UP000694866"/>
    </source>
</evidence>
<feature type="domain" description="CCHC-type" evidence="3">
    <location>
        <begin position="162"/>
        <end position="177"/>
    </location>
</feature>
<keyword evidence="4" id="KW-1185">Reference proteome</keyword>
<organism evidence="4 5">
    <name type="scientific">Fopius arisanus</name>
    <dbReference type="NCBI Taxonomy" id="64838"/>
    <lineage>
        <taxon>Eukaryota</taxon>
        <taxon>Metazoa</taxon>
        <taxon>Ecdysozoa</taxon>
        <taxon>Arthropoda</taxon>
        <taxon>Hexapoda</taxon>
        <taxon>Insecta</taxon>
        <taxon>Pterygota</taxon>
        <taxon>Neoptera</taxon>
        <taxon>Endopterygota</taxon>
        <taxon>Hymenoptera</taxon>
        <taxon>Apocrita</taxon>
        <taxon>Ichneumonoidea</taxon>
        <taxon>Braconidae</taxon>
        <taxon>Opiinae</taxon>
        <taxon>Fopius</taxon>
    </lineage>
</organism>
<reference evidence="5" key="1">
    <citation type="submission" date="2025-08" db="UniProtKB">
        <authorList>
            <consortium name="RefSeq"/>
        </authorList>
    </citation>
    <scope>IDENTIFICATION</scope>
    <source>
        <strain evidence="5">USDA-PBARC FA_bdor</strain>
        <tissue evidence="5">Whole organism</tissue>
    </source>
</reference>
<dbReference type="PROSITE" id="PS50158">
    <property type="entry name" value="ZF_CCHC"/>
    <property type="match status" value="1"/>
</dbReference>
<dbReference type="SUPFAM" id="SSF57756">
    <property type="entry name" value="Retrovirus zinc finger-like domains"/>
    <property type="match status" value="1"/>
</dbReference>
<feature type="compositionally biased region" description="Polar residues" evidence="2">
    <location>
        <begin position="141"/>
        <end position="154"/>
    </location>
</feature>
<keyword evidence="1" id="KW-0862">Zinc</keyword>
<dbReference type="GO" id="GO:0008270">
    <property type="term" value="F:zinc ion binding"/>
    <property type="evidence" value="ECO:0007669"/>
    <property type="project" value="UniProtKB-KW"/>
</dbReference>
<dbReference type="InterPro" id="IPR005162">
    <property type="entry name" value="Retrotrans_gag_dom"/>
</dbReference>
<dbReference type="SMART" id="SM00343">
    <property type="entry name" value="ZnF_C2HC"/>
    <property type="match status" value="1"/>
</dbReference>
<feature type="region of interest" description="Disordered" evidence="2">
    <location>
        <begin position="172"/>
        <end position="199"/>
    </location>
</feature>
<dbReference type="OrthoDB" id="7697617at2759"/>
<dbReference type="GeneID" id="105272347"/>
<dbReference type="AlphaFoldDB" id="A0A9R1U8E0"/>
<protein>
    <recommendedName>
        <fullName evidence="3">CCHC-type domain-containing protein</fullName>
    </recommendedName>
</protein>
<keyword evidence="1" id="KW-0479">Metal-binding</keyword>
<keyword evidence="1" id="KW-0863">Zinc-finger</keyword>
<dbReference type="Gene3D" id="4.10.60.10">
    <property type="entry name" value="Zinc finger, CCHC-type"/>
    <property type="match status" value="1"/>
</dbReference>
<evidence type="ECO:0000256" key="1">
    <source>
        <dbReference type="PROSITE-ProRule" id="PRU00047"/>
    </source>
</evidence>
<dbReference type="Pfam" id="PF00098">
    <property type="entry name" value="zf-CCHC"/>
    <property type="match status" value="1"/>
</dbReference>
<name>A0A9R1U8E0_9HYME</name>
<dbReference type="Pfam" id="PF03732">
    <property type="entry name" value="Retrotrans_gag"/>
    <property type="match status" value="1"/>
</dbReference>
<dbReference type="RefSeq" id="XP_011312746.1">
    <property type="nucleotide sequence ID" value="XM_011314444.1"/>
</dbReference>
<evidence type="ECO:0000259" key="3">
    <source>
        <dbReference type="PROSITE" id="PS50158"/>
    </source>
</evidence>
<dbReference type="GO" id="GO:0003676">
    <property type="term" value="F:nucleic acid binding"/>
    <property type="evidence" value="ECO:0007669"/>
    <property type="project" value="InterPro"/>
</dbReference>